<dbReference type="Proteomes" id="UP000018208">
    <property type="component" value="Unassembled WGS sequence"/>
</dbReference>
<keyword evidence="3" id="KW-1185">Reference proteome</keyword>
<evidence type="ECO:0000313" key="1">
    <source>
        <dbReference type="EMBL" id="EST45446.1"/>
    </source>
</evidence>
<evidence type="ECO:0000313" key="2">
    <source>
        <dbReference type="EMBL" id="KAH0571658.1"/>
    </source>
</evidence>
<organism evidence="1">
    <name type="scientific">Spironucleus salmonicida</name>
    <dbReference type="NCBI Taxonomy" id="348837"/>
    <lineage>
        <taxon>Eukaryota</taxon>
        <taxon>Metamonada</taxon>
        <taxon>Diplomonadida</taxon>
        <taxon>Hexamitidae</taxon>
        <taxon>Hexamitinae</taxon>
        <taxon>Spironucleus</taxon>
    </lineage>
</organism>
<protein>
    <submittedName>
        <fullName evidence="1">Uncharacterized protein</fullName>
    </submittedName>
</protein>
<proteinExistence type="predicted"/>
<accession>V6LP00</accession>
<dbReference type="EMBL" id="KI546096">
    <property type="protein sequence ID" value="EST45446.1"/>
    <property type="molecule type" value="Genomic_DNA"/>
</dbReference>
<dbReference type="VEuPathDB" id="GiardiaDB:SS50377_25848"/>
<name>V6LP00_9EUKA</name>
<gene>
    <name evidence="1" type="ORF">SS50377_14639</name>
    <name evidence="2" type="ORF">SS50377_25848</name>
</gene>
<dbReference type="AlphaFoldDB" id="V6LP00"/>
<reference evidence="2" key="2">
    <citation type="submission" date="2020-12" db="EMBL/GenBank/DDBJ databases">
        <title>New Spironucleus salmonicida genome in near-complete chromosomes.</title>
        <authorList>
            <person name="Xu F."/>
            <person name="Kurt Z."/>
            <person name="Jimenez-Gonzalez A."/>
            <person name="Astvaldsson A."/>
            <person name="Andersson J.O."/>
            <person name="Svard S.G."/>
        </authorList>
    </citation>
    <scope>NUCLEOTIDE SEQUENCE</scope>
    <source>
        <strain evidence="2">ATCC 50377</strain>
    </source>
</reference>
<sequence>MNYRNRASDEFFVKKQYLASSYQKDPLAAGIISEGIQHTHNYNCNSRKTQIQSHLSYNPVKPLPYKNLHPNYQKQFSDTQIDKGPQQQPLLQPRRPFIVADNINIQFDDQSTKTQKSLLQQRISNYIKPEHHVTDQSMQLKNSLRTDFYNPSIRSHDVFSMPQVDNRANYQRTYYQIDDKIIDQTRFDQSKIMLNNAEKYFD</sequence>
<evidence type="ECO:0000313" key="3">
    <source>
        <dbReference type="Proteomes" id="UP000018208"/>
    </source>
</evidence>
<dbReference type="EMBL" id="AUWU02000006">
    <property type="protein sequence ID" value="KAH0571658.1"/>
    <property type="molecule type" value="Genomic_DNA"/>
</dbReference>
<reference evidence="1 2" key="1">
    <citation type="journal article" date="2014" name="PLoS Genet.">
        <title>The Genome of Spironucleus salmonicida Highlights a Fish Pathogen Adapted to Fluctuating Environments.</title>
        <authorList>
            <person name="Xu F."/>
            <person name="Jerlstrom-Hultqvist J."/>
            <person name="Einarsson E."/>
            <person name="Astvaldsson A."/>
            <person name="Svard S.G."/>
            <person name="Andersson J.O."/>
        </authorList>
    </citation>
    <scope>NUCLEOTIDE SEQUENCE</scope>
    <source>
        <strain evidence="2">ATCC 50377</strain>
    </source>
</reference>